<evidence type="ECO:0000256" key="1">
    <source>
        <dbReference type="SAM" id="MobiDB-lite"/>
    </source>
</evidence>
<feature type="compositionally biased region" description="Basic residues" evidence="1">
    <location>
        <begin position="105"/>
        <end position="114"/>
    </location>
</feature>
<dbReference type="Pfam" id="PF26146">
    <property type="entry name" value="PI-PLC_X"/>
    <property type="match status" value="1"/>
</dbReference>
<name>A0A6I8NXH6_ORNAN</name>
<feature type="compositionally biased region" description="Acidic residues" evidence="1">
    <location>
        <begin position="62"/>
        <end position="72"/>
    </location>
</feature>
<dbReference type="SUPFAM" id="SSF51695">
    <property type="entry name" value="PLC-like phosphodiesterases"/>
    <property type="match status" value="1"/>
</dbReference>
<keyword evidence="3" id="KW-1185">Reference proteome</keyword>
<accession>A0A6I8NXH6</accession>
<protein>
    <submittedName>
        <fullName evidence="2">Phosphatidylinositol specific phospholipase C X domain containing 1</fullName>
    </submittedName>
</protein>
<feature type="compositionally biased region" description="Polar residues" evidence="1">
    <location>
        <begin position="40"/>
        <end position="51"/>
    </location>
</feature>
<dbReference type="GO" id="GO:0008081">
    <property type="term" value="F:phosphoric diester hydrolase activity"/>
    <property type="evidence" value="ECO:0007669"/>
    <property type="project" value="InterPro"/>
</dbReference>
<proteinExistence type="predicted"/>
<dbReference type="Proteomes" id="UP000002279">
    <property type="component" value="Chromosome 15"/>
</dbReference>
<dbReference type="AlphaFoldDB" id="A0A6I8NXH6"/>
<evidence type="ECO:0000313" key="3">
    <source>
        <dbReference type="Proteomes" id="UP000002279"/>
    </source>
</evidence>
<reference evidence="2" key="2">
    <citation type="submission" date="2025-08" db="UniProtKB">
        <authorList>
            <consortium name="Ensembl"/>
        </authorList>
    </citation>
    <scope>IDENTIFICATION</scope>
    <source>
        <strain evidence="2">Glennie</strain>
    </source>
</reference>
<organism evidence="2 3">
    <name type="scientific">Ornithorhynchus anatinus</name>
    <name type="common">Duckbill platypus</name>
    <dbReference type="NCBI Taxonomy" id="9258"/>
    <lineage>
        <taxon>Eukaryota</taxon>
        <taxon>Metazoa</taxon>
        <taxon>Chordata</taxon>
        <taxon>Craniata</taxon>
        <taxon>Vertebrata</taxon>
        <taxon>Euteleostomi</taxon>
        <taxon>Mammalia</taxon>
        <taxon>Monotremata</taxon>
        <taxon>Ornithorhynchidae</taxon>
        <taxon>Ornithorhynchus</taxon>
    </lineage>
</organism>
<dbReference type="Gene3D" id="3.20.20.190">
    <property type="entry name" value="Phosphatidylinositol (PI) phosphodiesterase"/>
    <property type="match status" value="1"/>
</dbReference>
<reference evidence="2" key="3">
    <citation type="submission" date="2025-09" db="UniProtKB">
        <authorList>
            <consortium name="Ensembl"/>
        </authorList>
    </citation>
    <scope>IDENTIFICATION</scope>
    <source>
        <strain evidence="2">Glennie</strain>
    </source>
</reference>
<dbReference type="PROSITE" id="PS50007">
    <property type="entry name" value="PIPLC_X_DOMAIN"/>
    <property type="match status" value="1"/>
</dbReference>
<dbReference type="PANTHER" id="PTHR13593">
    <property type="match status" value="1"/>
</dbReference>
<sequence length="390" mass="44068">MGMKTVSPTWDDLMTLHLSQRLEQGPARSAYQIPTLSLLQCSGHSSPSISTIGRMKEREKEELEEEEEEEEQNGSRGVRGSSSRGREQEEEEEAQGPTRSPSSRHNQRRPRPPHRPAPCKELNVTEQLDCGIRYLDLRIAHVADGSEKNLHFVHMVYTTALVEDTLTEISEWLQQHPKEVVILACRNFEGMTDGLHQYLVSCIKNIFGDTLCPRDEFRSLQQLWERGYQVVVSYEDEETVSGHRELWPAAPYWWGDKVKADDLVRYLEAMKDVGRPDGLFVAGINLTENLQYVLAHPAGSLKKMTLPNLPRLEAWIRGQIPGPGCKCINIIAGDFVGLDDFVGDVIGLNEKLLKPWPGLRLPFVRSVAVTGRSPRAEHWTERLGEGDGIL</sequence>
<gene>
    <name evidence="2" type="primary">PLCXD1</name>
</gene>
<dbReference type="GO" id="GO:0006629">
    <property type="term" value="P:lipid metabolic process"/>
    <property type="evidence" value="ECO:0007669"/>
    <property type="project" value="InterPro"/>
</dbReference>
<dbReference type="CDD" id="cd08616">
    <property type="entry name" value="PI-PLCXD1c"/>
    <property type="match status" value="1"/>
</dbReference>
<feature type="compositionally biased region" description="Low complexity" evidence="1">
    <location>
        <begin position="74"/>
        <end position="83"/>
    </location>
</feature>
<dbReference type="InterPro" id="IPR042158">
    <property type="entry name" value="PLCXD1/2/3"/>
</dbReference>
<reference evidence="2 3" key="1">
    <citation type="journal article" date="2008" name="Nature">
        <title>Genome analysis of the platypus reveals unique signatures of evolution.</title>
        <authorList>
            <person name="Warren W.C."/>
            <person name="Hillier L.W."/>
            <person name="Marshall Graves J.A."/>
            <person name="Birney E."/>
            <person name="Ponting C.P."/>
            <person name="Grutzner F."/>
            <person name="Belov K."/>
            <person name="Miller W."/>
            <person name="Clarke L."/>
            <person name="Chinwalla A.T."/>
            <person name="Yang S.P."/>
            <person name="Heger A."/>
            <person name="Locke D.P."/>
            <person name="Miethke P."/>
            <person name="Waters P.D."/>
            <person name="Veyrunes F."/>
            <person name="Fulton L."/>
            <person name="Fulton B."/>
            <person name="Graves T."/>
            <person name="Wallis J."/>
            <person name="Puente X.S."/>
            <person name="Lopez-Otin C."/>
            <person name="Ordonez G.R."/>
            <person name="Eichler E.E."/>
            <person name="Chen L."/>
            <person name="Cheng Z."/>
            <person name="Deakin J.E."/>
            <person name="Alsop A."/>
            <person name="Thompson K."/>
            <person name="Kirby P."/>
            <person name="Papenfuss A.T."/>
            <person name="Wakefield M.J."/>
            <person name="Olender T."/>
            <person name="Lancet D."/>
            <person name="Huttley G.A."/>
            <person name="Smit A.F."/>
            <person name="Pask A."/>
            <person name="Temple-Smith P."/>
            <person name="Batzer M.A."/>
            <person name="Walker J.A."/>
            <person name="Konkel M.K."/>
            <person name="Harris R.S."/>
            <person name="Whittington C.M."/>
            <person name="Wong E.S."/>
            <person name="Gemmell N.J."/>
            <person name="Buschiazzo E."/>
            <person name="Vargas Jentzsch I.M."/>
            <person name="Merkel A."/>
            <person name="Schmitz J."/>
            <person name="Zemann A."/>
            <person name="Churakov G."/>
            <person name="Kriegs J.O."/>
            <person name="Brosius J."/>
            <person name="Murchison E.P."/>
            <person name="Sachidanandam R."/>
            <person name="Smith C."/>
            <person name="Hannon G.J."/>
            <person name="Tsend-Ayush E."/>
            <person name="McMillan D."/>
            <person name="Attenborough R."/>
            <person name="Rens W."/>
            <person name="Ferguson-Smith M."/>
            <person name="Lefevre C.M."/>
            <person name="Sharp J.A."/>
            <person name="Nicholas K.R."/>
            <person name="Ray D.A."/>
            <person name="Kube M."/>
            <person name="Reinhardt R."/>
            <person name="Pringle T.H."/>
            <person name="Taylor J."/>
            <person name="Jones R.C."/>
            <person name="Nixon B."/>
            <person name="Dacheux J.L."/>
            <person name="Niwa H."/>
            <person name="Sekita Y."/>
            <person name="Huang X."/>
            <person name="Stark A."/>
            <person name="Kheradpour P."/>
            <person name="Kellis M."/>
            <person name="Flicek P."/>
            <person name="Chen Y."/>
            <person name="Webber C."/>
            <person name="Hardison R."/>
            <person name="Nelson J."/>
            <person name="Hallsworth-Pepin K."/>
            <person name="Delehaunty K."/>
            <person name="Markovic C."/>
            <person name="Minx P."/>
            <person name="Feng Y."/>
            <person name="Kremitzki C."/>
            <person name="Mitreva M."/>
            <person name="Glasscock J."/>
            <person name="Wylie T."/>
            <person name="Wohldmann P."/>
            <person name="Thiru P."/>
            <person name="Nhan M.N."/>
            <person name="Pohl C.S."/>
            <person name="Smith S.M."/>
            <person name="Hou S."/>
            <person name="Nefedov M."/>
            <person name="de Jong P.J."/>
            <person name="Renfree M.B."/>
            <person name="Mardis E.R."/>
            <person name="Wilson R.K."/>
        </authorList>
    </citation>
    <scope>NUCLEOTIDE SEQUENCE [LARGE SCALE GENOMIC DNA]</scope>
    <source>
        <strain evidence="2 3">Glennie</strain>
    </source>
</reference>
<dbReference type="Ensembl" id="ENSOANT00000054800.1">
    <property type="protein sequence ID" value="ENSOANP00000046055.1"/>
    <property type="gene ID" value="ENSOANG00000049032.1"/>
</dbReference>
<dbReference type="PANTHER" id="PTHR13593:SF24">
    <property type="entry name" value="PI-PLC X DOMAIN-CONTAINING PROTEIN 1"/>
    <property type="match status" value="1"/>
</dbReference>
<dbReference type="Bgee" id="ENSOANG00000049032">
    <property type="expression patterns" value="Expressed in liver and 7 other cell types or tissues"/>
</dbReference>
<dbReference type="InterPro" id="IPR051057">
    <property type="entry name" value="PI-PLC_domain"/>
</dbReference>
<feature type="region of interest" description="Disordered" evidence="1">
    <location>
        <begin position="40"/>
        <end position="120"/>
    </location>
</feature>
<dbReference type="InterPro" id="IPR017946">
    <property type="entry name" value="PLC-like_Pdiesterase_TIM-brl"/>
</dbReference>
<dbReference type="GeneTree" id="ENSGT00940000161625"/>
<evidence type="ECO:0000313" key="2">
    <source>
        <dbReference type="Ensembl" id="ENSOANP00000046055.1"/>
    </source>
</evidence>